<evidence type="ECO:0000256" key="3">
    <source>
        <dbReference type="ARBA" id="ARBA00022806"/>
    </source>
</evidence>
<dbReference type="SMR" id="A8B7P4"/>
<feature type="region of interest" description="Disordered" evidence="6">
    <location>
        <begin position="1"/>
        <end position="25"/>
    </location>
</feature>
<dbReference type="HOGENOM" id="CLU_001832_5_11_1"/>
<dbReference type="GO" id="GO:0004386">
    <property type="term" value="F:helicase activity"/>
    <property type="evidence" value="ECO:0000318"/>
    <property type="project" value="GO_Central"/>
</dbReference>
<evidence type="ECO:0000256" key="5">
    <source>
        <dbReference type="ARBA" id="ARBA00038040"/>
    </source>
</evidence>
<dbReference type="PANTHER" id="PTHR18934:SF91">
    <property type="entry name" value="PRE-MRNA-SPLICING FACTOR ATP-DEPENDENT RNA HELICASE PRP16"/>
    <property type="match status" value="1"/>
</dbReference>
<dbReference type="InterPro" id="IPR002464">
    <property type="entry name" value="DNA/RNA_helicase_DEAH_CS"/>
</dbReference>
<sequence length="686" mass="76627">MVEKHSRPALQEPCRKRLEGQEASPPSLPVELYFTSILSSIMSNDITFIHAETGSGKSTRIPQLLSTHLADIVKVRGNLSNSPQSLVVVVQPRRIAAVSLARYVAAMMGENLGHTVGYEVRLSQCRSRYTRILYVTEGILLNWVRPGGAFLSSIGVLILDEVHERSVSLDLICGLFATRPSLFQRTKLVLMSATACYKTFRRFFGGQSMLRVHIPGRLHQIRVNYIDSLNSTLLAPDQFSVLARLVRHLHETEPLTAGVLVFLPGQAEINKAFKLITKELEDPRLSMDQGSVGRGRESVALFKLHSFLPLTEQNSCLHFKTNLQKPVDCKRKIVLATNIAETSLTIPGIRIVIDLGLSRVSRYYPALHMTALETCLCSREQADQRKGRAGREGPGQCYRLYTRNMYLQMPAATEAEICRARSESLLLWLTANGFKLRTFPFLSPPSLCNLAAAYDELYALSIVDANGNLTEAGALTFEFSVMFQHGRMLAEVILDARHNNALALSVYKELIVIISCIETFINTDISIQWSASEKAIVQPLRSDHLAFLVLYNSYLKAEYKADWCHVHGVPHHLMQYCSDLVEQLSRALLARCPELGSCPPPQDTSLVALELKRYLRLGYGIHRARLNQYGSYSIVHSSHSVSEQPNQLVLSPKSLLAYSFPNEIIFTIAVKAANITLYIATELSDI</sequence>
<dbReference type="OMA" id="LMSATAC"/>
<accession>A8B7P4</accession>
<dbReference type="SUPFAM" id="SSF52540">
    <property type="entry name" value="P-loop containing nucleoside triphosphate hydrolases"/>
    <property type="match status" value="1"/>
</dbReference>
<evidence type="ECO:0000256" key="2">
    <source>
        <dbReference type="ARBA" id="ARBA00022801"/>
    </source>
</evidence>
<gene>
    <name evidence="7" type="ORF">GL50803_0017539</name>
</gene>
<evidence type="ECO:0000256" key="4">
    <source>
        <dbReference type="ARBA" id="ARBA00022840"/>
    </source>
</evidence>
<dbReference type="PANTHER" id="PTHR18934">
    <property type="entry name" value="ATP-DEPENDENT RNA HELICASE"/>
    <property type="match status" value="1"/>
</dbReference>
<dbReference type="GO" id="GO:0003723">
    <property type="term" value="F:RNA binding"/>
    <property type="evidence" value="ECO:0000318"/>
    <property type="project" value="GO_Central"/>
</dbReference>
<dbReference type="SMART" id="SM00490">
    <property type="entry name" value="HELICc"/>
    <property type="match status" value="1"/>
</dbReference>
<dbReference type="Pfam" id="PF00271">
    <property type="entry name" value="Helicase_C"/>
    <property type="match status" value="1"/>
</dbReference>
<comment type="similarity">
    <text evidence="5">Belongs to the DEAD box helicase family. DEAH subfamily. PRP16 sub-subfamily.</text>
</comment>
<proteinExistence type="inferred from homology"/>
<dbReference type="AlphaFoldDB" id="A8B7P4"/>
<dbReference type="InterPro" id="IPR001650">
    <property type="entry name" value="Helicase_C-like"/>
</dbReference>
<dbReference type="EMBL" id="AACB03000001">
    <property type="protein sequence ID" value="KAE8305415.1"/>
    <property type="molecule type" value="Genomic_DNA"/>
</dbReference>
<keyword evidence="4" id="KW-0067">ATP-binding</keyword>
<dbReference type="STRING" id="184922.A8B7P4"/>
<dbReference type="InterPro" id="IPR007502">
    <property type="entry name" value="Helicase-assoc_dom"/>
</dbReference>
<dbReference type="SMART" id="SM00487">
    <property type="entry name" value="DEXDc"/>
    <property type="match status" value="1"/>
</dbReference>
<dbReference type="PROSITE" id="PS00690">
    <property type="entry name" value="DEAH_ATP_HELICASE"/>
    <property type="match status" value="1"/>
</dbReference>
<dbReference type="KEGG" id="gla:GL50803_0017539"/>
<dbReference type="InterPro" id="IPR014001">
    <property type="entry name" value="Helicase_ATP-bd"/>
</dbReference>
<keyword evidence="2" id="KW-0378">Hydrolase</keyword>
<dbReference type="GO" id="GO:0005524">
    <property type="term" value="F:ATP binding"/>
    <property type="evidence" value="ECO:0007669"/>
    <property type="project" value="UniProtKB-KW"/>
</dbReference>
<dbReference type="CDD" id="cd18791">
    <property type="entry name" value="SF2_C_RHA"/>
    <property type="match status" value="1"/>
</dbReference>
<evidence type="ECO:0000256" key="6">
    <source>
        <dbReference type="SAM" id="MobiDB-lite"/>
    </source>
</evidence>
<dbReference type="Proteomes" id="UP000001548">
    <property type="component" value="Unassembled WGS sequence"/>
</dbReference>
<keyword evidence="3 7" id="KW-0347">Helicase</keyword>
<dbReference type="Gene3D" id="3.40.50.300">
    <property type="entry name" value="P-loop containing nucleotide triphosphate hydrolases"/>
    <property type="match status" value="2"/>
</dbReference>
<dbReference type="CDD" id="cd17917">
    <property type="entry name" value="DEXHc_RHA-like"/>
    <property type="match status" value="1"/>
</dbReference>
<keyword evidence="8" id="KW-1185">Reference proteome</keyword>
<dbReference type="Gene3D" id="1.20.120.1080">
    <property type="match status" value="1"/>
</dbReference>
<dbReference type="GeneID" id="5701769"/>
<reference evidence="7 8" key="1">
    <citation type="journal article" date="2007" name="Science">
        <title>Genomic minimalism in the early diverging intestinal parasite Giardia lamblia.</title>
        <authorList>
            <person name="Morrison H.G."/>
            <person name="McArthur A.G."/>
            <person name="Gillin F.D."/>
            <person name="Aley S.B."/>
            <person name="Adam R.D."/>
            <person name="Olsen G.J."/>
            <person name="Best A.A."/>
            <person name="Cande W.Z."/>
            <person name="Chen F."/>
            <person name="Cipriano M.J."/>
            <person name="Davids B.J."/>
            <person name="Dawson S.C."/>
            <person name="Elmendorf H.G."/>
            <person name="Hehl A.B."/>
            <person name="Holder M.E."/>
            <person name="Huse S.M."/>
            <person name="Kim U.U."/>
            <person name="Lasek-Nesselquist E."/>
            <person name="Manning G."/>
            <person name="Nigam A."/>
            <person name="Nixon J.E."/>
            <person name="Palm D."/>
            <person name="Passamaneck N.E."/>
            <person name="Prabhu A."/>
            <person name="Reich C.I."/>
            <person name="Reiner D.S."/>
            <person name="Samuelson J."/>
            <person name="Svard S.G."/>
            <person name="Sogin M.L."/>
        </authorList>
    </citation>
    <scope>NUCLEOTIDE SEQUENCE [LARGE SCALE GENOMIC DNA]</scope>
    <source>
        <strain evidence="7 8">WB C6</strain>
    </source>
</reference>
<dbReference type="RefSeq" id="XP_001708852.1">
    <property type="nucleotide sequence ID" value="XM_001708800.1"/>
</dbReference>
<dbReference type="PROSITE" id="PS51194">
    <property type="entry name" value="HELICASE_CTER"/>
    <property type="match status" value="1"/>
</dbReference>
<comment type="caution">
    <text evidence="7">The sequence shown here is derived from an EMBL/GenBank/DDBJ whole genome shotgun (WGS) entry which is preliminary data.</text>
</comment>
<dbReference type="Pfam" id="PF00270">
    <property type="entry name" value="DEAD"/>
    <property type="match status" value="1"/>
</dbReference>
<dbReference type="InterPro" id="IPR027417">
    <property type="entry name" value="P-loop_NTPase"/>
</dbReference>
<dbReference type="PROSITE" id="PS51192">
    <property type="entry name" value="HELICASE_ATP_BIND_1"/>
    <property type="match status" value="1"/>
</dbReference>
<dbReference type="GO" id="GO:0016787">
    <property type="term" value="F:hydrolase activity"/>
    <property type="evidence" value="ECO:0007669"/>
    <property type="project" value="UniProtKB-KW"/>
</dbReference>
<protein>
    <submittedName>
        <fullName evidence="7">RNA helicase</fullName>
    </submittedName>
</protein>
<evidence type="ECO:0000256" key="1">
    <source>
        <dbReference type="ARBA" id="ARBA00022741"/>
    </source>
</evidence>
<dbReference type="VEuPathDB" id="GiardiaDB:GL50803_17539"/>
<dbReference type="InterPro" id="IPR011545">
    <property type="entry name" value="DEAD/DEAH_box_helicase_dom"/>
</dbReference>
<dbReference type="SMART" id="SM00847">
    <property type="entry name" value="HA2"/>
    <property type="match status" value="1"/>
</dbReference>
<keyword evidence="1" id="KW-0547">Nucleotide-binding</keyword>
<organism evidence="7 8">
    <name type="scientific">Giardia intestinalis (strain ATCC 50803 / WB clone C6)</name>
    <name type="common">Giardia lamblia</name>
    <dbReference type="NCBI Taxonomy" id="184922"/>
    <lineage>
        <taxon>Eukaryota</taxon>
        <taxon>Metamonada</taxon>
        <taxon>Diplomonadida</taxon>
        <taxon>Hexamitidae</taxon>
        <taxon>Giardiinae</taxon>
        <taxon>Giardia</taxon>
    </lineage>
</organism>
<evidence type="ECO:0000313" key="7">
    <source>
        <dbReference type="EMBL" id="KAE8305415.1"/>
    </source>
</evidence>
<name>A8B7P4_GIAIC</name>
<evidence type="ECO:0000313" key="8">
    <source>
        <dbReference type="Proteomes" id="UP000001548"/>
    </source>
</evidence>